<dbReference type="InterPro" id="IPR013320">
    <property type="entry name" value="ConA-like_dom_sf"/>
</dbReference>
<feature type="domain" description="Glycosyl hydrolase family 32 C-terminal" evidence="5">
    <location>
        <begin position="706"/>
        <end position="840"/>
    </location>
</feature>
<evidence type="ECO:0000256" key="3">
    <source>
        <dbReference type="ARBA" id="ARBA00023295"/>
    </source>
</evidence>
<dbReference type="InterPro" id="IPR013148">
    <property type="entry name" value="Glyco_hydro_32_N"/>
</dbReference>
<evidence type="ECO:0000259" key="4">
    <source>
        <dbReference type="Pfam" id="PF00251"/>
    </source>
</evidence>
<dbReference type="PANTHER" id="PTHR42800">
    <property type="entry name" value="EXOINULINASE INUD (AFU_ORTHOLOGUE AFUA_5G00480)"/>
    <property type="match status" value="1"/>
</dbReference>
<sequence>MVGGGLSVPAASAAVADPASEAYRPAIHYSPAQNWMNDPNGLVYYEGVYHLYYQYNPQGTRWGNMSWGHATSTDLTHWTEQPLAIPGDAESDIFSGSIVVDKDNTSGFGTAENPPLVAMYTAAYKTGEQAQALAYSTDAGQTWTKYDGNPVIDRDQNDFRDPHMFWYDGGTPESSYWVVVTVEADDHKVLLHKSTDLRNWTELSEFGPANATGGVWECPDLFPLAVDGDPSNIKWVMVVNLNPGAVGGGSGGQYFVGDFDGTTFTSESTVGSDTLPEGTTLAGFDDGTYNGWTVSNEPGNWKNGPFGAAPATGPIDGQQTVTGFAGTGLINGFNDGDWPVGSMESPDFTVDQDHLNFLVGGGNHPHVDGTQLANDPPAGSELLFDGFEYPDQQGLADNGWSVTGDLADGTNPSTSGGEFFLGQKRINTFDGGPKGDDNRGTLTSPEFTIDKSHLSMLVGGGFRPEGDPQTLEVQLVVDGEVVRTTADTNDGALNWKSWDVSAYQGRAARIVVVDDATGGWGHLTVDHIVLADTAAQVRSNETSVNLVVDGEIVRTATGSDSETLDWTSWDVADLAGRTAHLQVVDNNRAGWGHILADQFMLADEPAQSRLVDYDWLDWGRDYYAGVTFDNAPDDKRIMIAWMNNWQYGEAIPTGQWRGAMALPRELALQTVDGAPKLVQKVVDQTAGLEQTENAFTLGATDIAEGETALPAAAEGSVYKLDAVLSAGDADSFGLSVRNSADGSQRTPITYDVASGQLSVDRTRSGDVGFDADFPSVETAPVALEDGKLHLELYVDTASVETFAQGGIATITDQIFPDAGSEGVSLLATGGTARVESLTVTPLSRSMFTDPAAVTALTATGAAQTVETGDAITGLGVTATNAAGAPVAGADVAFTLDGPARFADGGTTATVATGADGSAALPAATAGPGTGAVAITATAGGVSSVLPAVTVVAPATEVDVDVTITSTKRNGSVVLTATATNSGSTAVRLSIPTPFGALKVTSLAEGQSRSVSLDTHLSRVPAGSVRVTATAPDGTQETFPVAYRGSGK</sequence>
<feature type="domain" description="Glycosyl hydrolase family 32 N-terminal" evidence="4">
    <location>
        <begin position="28"/>
        <end position="269"/>
    </location>
</feature>
<keyword evidence="3" id="KW-0326">Glycosidase</keyword>
<dbReference type="InterPro" id="IPR023296">
    <property type="entry name" value="Glyco_hydro_beta-prop_sf"/>
</dbReference>
<evidence type="ECO:0000256" key="2">
    <source>
        <dbReference type="ARBA" id="ARBA00022801"/>
    </source>
</evidence>
<comment type="similarity">
    <text evidence="1">Belongs to the glycosyl hydrolase 32 family.</text>
</comment>
<evidence type="ECO:0000259" key="5">
    <source>
        <dbReference type="Pfam" id="PF08244"/>
    </source>
</evidence>
<dbReference type="Gene3D" id="2.60.120.560">
    <property type="entry name" value="Exo-inulinase, domain 1"/>
    <property type="match status" value="1"/>
</dbReference>
<dbReference type="InterPro" id="IPR013189">
    <property type="entry name" value="Glyco_hydro_32_C"/>
</dbReference>
<feature type="domain" description="Glycosyl hydrolase family 32 N-terminal" evidence="4">
    <location>
        <begin position="611"/>
        <end position="680"/>
    </location>
</feature>
<dbReference type="Proteomes" id="UP000464597">
    <property type="component" value="Chromosome"/>
</dbReference>
<dbReference type="Pfam" id="PF00251">
    <property type="entry name" value="Glyco_hydro_32N"/>
    <property type="match status" value="2"/>
</dbReference>
<dbReference type="GO" id="GO:0016787">
    <property type="term" value="F:hydrolase activity"/>
    <property type="evidence" value="ECO:0007669"/>
    <property type="project" value="UniProtKB-KW"/>
</dbReference>
<name>A0ABX6H4E3_9MICO</name>
<evidence type="ECO:0000256" key="1">
    <source>
        <dbReference type="ARBA" id="ARBA00009902"/>
    </source>
</evidence>
<dbReference type="PANTHER" id="PTHR42800:SF1">
    <property type="entry name" value="EXOINULINASE INUD (AFU_ORTHOLOGUE AFUA_5G00480)"/>
    <property type="match status" value="1"/>
</dbReference>
<dbReference type="EMBL" id="CP047180">
    <property type="protein sequence ID" value="QHC64651.1"/>
    <property type="molecule type" value="Genomic_DNA"/>
</dbReference>
<evidence type="ECO:0000313" key="6">
    <source>
        <dbReference type="EMBL" id="QHC64651.1"/>
    </source>
</evidence>
<dbReference type="Gene3D" id="2.115.10.20">
    <property type="entry name" value="Glycosyl hydrolase domain, family 43"/>
    <property type="match status" value="2"/>
</dbReference>
<dbReference type="Pfam" id="PF08244">
    <property type="entry name" value="Glyco_hydro_32C"/>
    <property type="match status" value="1"/>
</dbReference>
<accession>A0ABX6H4E3</accession>
<gene>
    <name evidence="6" type="ORF">GSU69_02170</name>
</gene>
<keyword evidence="2 6" id="KW-0378">Hydrolase</keyword>
<organism evidence="6 7">
    <name type="scientific">Rathayibacter festucae</name>
    <dbReference type="NCBI Taxonomy" id="110937"/>
    <lineage>
        <taxon>Bacteria</taxon>
        <taxon>Bacillati</taxon>
        <taxon>Actinomycetota</taxon>
        <taxon>Actinomycetes</taxon>
        <taxon>Micrococcales</taxon>
        <taxon>Microbacteriaceae</taxon>
        <taxon>Rathayibacter</taxon>
    </lineage>
</organism>
<protein>
    <submittedName>
        <fullName evidence="6">Glycosyl hydrolase family 32</fullName>
    </submittedName>
</protein>
<reference evidence="7" key="1">
    <citation type="submission" date="2019-12" db="EMBL/GenBank/DDBJ databases">
        <title>Complete and draft genome sequences of new strains and members of some known species of the genus Rathayibacter isolated from plants.</title>
        <authorList>
            <person name="Tarlachkov S.V."/>
            <person name="Starodumova I.P."/>
            <person name="Dorofeeva L.V."/>
            <person name="Prisyazhnaya N.V."/>
            <person name="Leyn S."/>
            <person name="Zlamal J."/>
            <person name="Elan M."/>
            <person name="Osterman A.L."/>
            <person name="Nadler S."/>
            <person name="Subbotin S.A."/>
            <person name="Evtushenko L.I."/>
        </authorList>
    </citation>
    <scope>NUCLEOTIDE SEQUENCE [LARGE SCALE GENOMIC DNA]</scope>
    <source>
        <strain evidence="7">VKM Ac-2802</strain>
    </source>
</reference>
<dbReference type="CDD" id="cd18622">
    <property type="entry name" value="GH32_Inu-like"/>
    <property type="match status" value="1"/>
</dbReference>
<evidence type="ECO:0000313" key="7">
    <source>
        <dbReference type="Proteomes" id="UP000464597"/>
    </source>
</evidence>
<dbReference type="SUPFAM" id="SSF75005">
    <property type="entry name" value="Arabinanase/levansucrase/invertase"/>
    <property type="match status" value="1"/>
</dbReference>
<dbReference type="SUPFAM" id="SSF49899">
    <property type="entry name" value="Concanavalin A-like lectins/glucanases"/>
    <property type="match status" value="1"/>
</dbReference>
<keyword evidence="7" id="KW-1185">Reference proteome</keyword>
<dbReference type="PROSITE" id="PS00609">
    <property type="entry name" value="GLYCOSYL_HYDROL_F32"/>
    <property type="match status" value="1"/>
</dbReference>
<dbReference type="InterPro" id="IPR018053">
    <property type="entry name" value="Glyco_hydro_32_AS"/>
</dbReference>
<dbReference type="InterPro" id="IPR001362">
    <property type="entry name" value="Glyco_hydro_32"/>
</dbReference>
<dbReference type="SMART" id="SM00640">
    <property type="entry name" value="Glyco_32"/>
    <property type="match status" value="1"/>
</dbReference>
<proteinExistence type="inferred from homology"/>